<reference evidence="2" key="1">
    <citation type="submission" date="2023-05" db="EMBL/GenBank/DDBJ databases">
        <authorList>
            <person name="Huff M."/>
        </authorList>
    </citation>
    <scope>NUCLEOTIDE SEQUENCE</scope>
</reference>
<dbReference type="CDD" id="cd06222">
    <property type="entry name" value="RNase_H_like"/>
    <property type="match status" value="1"/>
</dbReference>
<dbReference type="InterPro" id="IPR036397">
    <property type="entry name" value="RNaseH_sf"/>
</dbReference>
<dbReference type="InterPro" id="IPR002156">
    <property type="entry name" value="RNaseH_domain"/>
</dbReference>
<feature type="domain" description="RNase H type-1" evidence="1">
    <location>
        <begin position="54"/>
        <end position="129"/>
    </location>
</feature>
<dbReference type="EMBL" id="OU503044">
    <property type="protein sequence ID" value="CAI9768586.1"/>
    <property type="molecule type" value="Genomic_DNA"/>
</dbReference>
<evidence type="ECO:0000313" key="2">
    <source>
        <dbReference type="EMBL" id="CAI9768586.1"/>
    </source>
</evidence>
<dbReference type="PANTHER" id="PTHR47723:SF19">
    <property type="entry name" value="POLYNUCLEOTIDYL TRANSFERASE, RIBONUCLEASE H-LIKE SUPERFAMILY PROTEIN"/>
    <property type="match status" value="1"/>
</dbReference>
<dbReference type="Proteomes" id="UP000834106">
    <property type="component" value="Chromosome 9"/>
</dbReference>
<dbReference type="SUPFAM" id="SSF53098">
    <property type="entry name" value="Ribonuclease H-like"/>
    <property type="match status" value="1"/>
</dbReference>
<proteinExistence type="predicted"/>
<dbReference type="Gene3D" id="3.30.420.10">
    <property type="entry name" value="Ribonuclease H-like superfamily/Ribonuclease H"/>
    <property type="match status" value="1"/>
</dbReference>
<dbReference type="Pfam" id="PF13456">
    <property type="entry name" value="RVT_3"/>
    <property type="match status" value="1"/>
</dbReference>
<dbReference type="InterPro" id="IPR053151">
    <property type="entry name" value="RNase_H-like"/>
</dbReference>
<evidence type="ECO:0000313" key="3">
    <source>
        <dbReference type="Proteomes" id="UP000834106"/>
    </source>
</evidence>
<dbReference type="GO" id="GO:0003676">
    <property type="term" value="F:nucleic acid binding"/>
    <property type="evidence" value="ECO:0007669"/>
    <property type="project" value="InterPro"/>
</dbReference>
<dbReference type="InterPro" id="IPR012337">
    <property type="entry name" value="RNaseH-like_sf"/>
</dbReference>
<name>A0AAD1ZEX3_9LAMI</name>
<keyword evidence="3" id="KW-1185">Reference proteome</keyword>
<organism evidence="2 3">
    <name type="scientific">Fraxinus pennsylvanica</name>
    <dbReference type="NCBI Taxonomy" id="56036"/>
    <lineage>
        <taxon>Eukaryota</taxon>
        <taxon>Viridiplantae</taxon>
        <taxon>Streptophyta</taxon>
        <taxon>Embryophyta</taxon>
        <taxon>Tracheophyta</taxon>
        <taxon>Spermatophyta</taxon>
        <taxon>Magnoliopsida</taxon>
        <taxon>eudicotyledons</taxon>
        <taxon>Gunneridae</taxon>
        <taxon>Pentapetalae</taxon>
        <taxon>asterids</taxon>
        <taxon>lamiids</taxon>
        <taxon>Lamiales</taxon>
        <taxon>Oleaceae</taxon>
        <taxon>Oleeae</taxon>
        <taxon>Fraxinus</taxon>
    </lineage>
</organism>
<dbReference type="AlphaFoldDB" id="A0AAD1ZEX3"/>
<evidence type="ECO:0000259" key="1">
    <source>
        <dbReference type="Pfam" id="PF13456"/>
    </source>
</evidence>
<dbReference type="GO" id="GO:0004523">
    <property type="term" value="F:RNA-DNA hybrid ribonuclease activity"/>
    <property type="evidence" value="ECO:0007669"/>
    <property type="project" value="InterPro"/>
</dbReference>
<sequence>MLNTIASSFKKFRKIKVSDREILDRLNVPIALISMVVPQLVSWKKPGSGTMKLNVDGGSNGNPGAAGGGGPIRDSRGRLIAGFAHFYGVATNTLAESRALRDELAMCKERGWVDFVVESYSMLMVKWAQDGDALYVPAQILNKKWLECIFQRGMFPSLITVRNKAVEAKQEVGPGEDRQSLLKSSTRNCPNAYFSRECSPVWSLLGTKQLKPSKKSGLEKIVRFSASELLYCIGTGSTASKCRHIQGKEEVEKRVSPNYVFEFGVKGALASSPNQAQR</sequence>
<accession>A0AAD1ZEX3</accession>
<dbReference type="PANTHER" id="PTHR47723">
    <property type="entry name" value="OS05G0353850 PROTEIN"/>
    <property type="match status" value="1"/>
</dbReference>
<protein>
    <recommendedName>
        <fullName evidence="1">RNase H type-1 domain-containing protein</fullName>
    </recommendedName>
</protein>
<gene>
    <name evidence="2" type="ORF">FPE_LOCUS16016</name>
</gene>
<dbReference type="InterPro" id="IPR044730">
    <property type="entry name" value="RNase_H-like_dom_plant"/>
</dbReference>